<evidence type="ECO:0000313" key="1">
    <source>
        <dbReference type="EMBL" id="ETO10757.1"/>
    </source>
</evidence>
<protein>
    <submittedName>
        <fullName evidence="1">Uncharacterized protein</fullName>
    </submittedName>
</protein>
<feature type="non-terminal residue" evidence="1">
    <location>
        <position position="111"/>
    </location>
</feature>
<evidence type="ECO:0000313" key="2">
    <source>
        <dbReference type="Proteomes" id="UP000023152"/>
    </source>
</evidence>
<dbReference type="AlphaFoldDB" id="X6MBB1"/>
<sequence length="111" mass="13114">MYRYDSSYAILRFRQMDWAMQRHIRKSPWKVCNIPDVAKASTRYQILYLQYGYIWQFKALPLPPSPFESERALANNEIVTKKLLTAKDSDNNTPVLTKEIANVSKKRNMIK</sequence>
<name>X6MBB1_RETFI</name>
<comment type="caution">
    <text evidence="1">The sequence shown here is derived from an EMBL/GenBank/DDBJ whole genome shotgun (WGS) entry which is preliminary data.</text>
</comment>
<organism evidence="1 2">
    <name type="scientific">Reticulomyxa filosa</name>
    <dbReference type="NCBI Taxonomy" id="46433"/>
    <lineage>
        <taxon>Eukaryota</taxon>
        <taxon>Sar</taxon>
        <taxon>Rhizaria</taxon>
        <taxon>Retaria</taxon>
        <taxon>Foraminifera</taxon>
        <taxon>Monothalamids</taxon>
        <taxon>Reticulomyxidae</taxon>
        <taxon>Reticulomyxa</taxon>
    </lineage>
</organism>
<dbReference type="Proteomes" id="UP000023152">
    <property type="component" value="Unassembled WGS sequence"/>
</dbReference>
<proteinExistence type="predicted"/>
<gene>
    <name evidence="1" type="ORF">RFI_26620</name>
</gene>
<reference evidence="1 2" key="1">
    <citation type="journal article" date="2013" name="Curr. Biol.">
        <title>The Genome of the Foraminiferan Reticulomyxa filosa.</title>
        <authorList>
            <person name="Glockner G."/>
            <person name="Hulsmann N."/>
            <person name="Schleicher M."/>
            <person name="Noegel A.A."/>
            <person name="Eichinger L."/>
            <person name="Gallinger C."/>
            <person name="Pawlowski J."/>
            <person name="Sierra R."/>
            <person name="Euteneuer U."/>
            <person name="Pillet L."/>
            <person name="Moustafa A."/>
            <person name="Platzer M."/>
            <person name="Groth M."/>
            <person name="Szafranski K."/>
            <person name="Schliwa M."/>
        </authorList>
    </citation>
    <scope>NUCLEOTIDE SEQUENCE [LARGE SCALE GENOMIC DNA]</scope>
</reference>
<keyword evidence="2" id="KW-1185">Reference proteome</keyword>
<accession>X6MBB1</accession>
<dbReference type="EMBL" id="ASPP01023154">
    <property type="protein sequence ID" value="ETO10757.1"/>
    <property type="molecule type" value="Genomic_DNA"/>
</dbReference>